<evidence type="ECO:0000259" key="3">
    <source>
        <dbReference type="Pfam" id="PF03358"/>
    </source>
</evidence>
<dbReference type="EMBL" id="DVFZ01000019">
    <property type="protein sequence ID" value="HIQ81821.1"/>
    <property type="molecule type" value="Genomic_DNA"/>
</dbReference>
<dbReference type="Gene3D" id="3.40.50.360">
    <property type="match status" value="1"/>
</dbReference>
<organism evidence="4 5">
    <name type="scientific">Candidatus Pullichristensenella stercorigallinarum</name>
    <dbReference type="NCBI Taxonomy" id="2840909"/>
    <lineage>
        <taxon>Bacteria</taxon>
        <taxon>Bacillati</taxon>
        <taxon>Bacillota</taxon>
        <taxon>Clostridia</taxon>
        <taxon>Candidatus Pullichristensenella</taxon>
    </lineage>
</organism>
<evidence type="ECO:0000256" key="2">
    <source>
        <dbReference type="ARBA" id="ARBA00022643"/>
    </source>
</evidence>
<evidence type="ECO:0000256" key="1">
    <source>
        <dbReference type="ARBA" id="ARBA00022630"/>
    </source>
</evidence>
<reference evidence="4" key="1">
    <citation type="submission" date="2020-10" db="EMBL/GenBank/DDBJ databases">
        <authorList>
            <person name="Gilroy R."/>
        </authorList>
    </citation>
    <scope>NUCLEOTIDE SEQUENCE</scope>
    <source>
        <strain evidence="4">ChiSjej6B24-2974</strain>
    </source>
</reference>
<feature type="domain" description="NADPH-dependent FMN reductase-like" evidence="3">
    <location>
        <begin position="1"/>
        <end position="156"/>
    </location>
</feature>
<dbReference type="Proteomes" id="UP000824260">
    <property type="component" value="Unassembled WGS sequence"/>
</dbReference>
<dbReference type="InterPro" id="IPR051796">
    <property type="entry name" value="ISF_SsuE-like"/>
</dbReference>
<accession>A0A9D0ZKB4</accession>
<comment type="caution">
    <text evidence="4">The sequence shown here is derived from an EMBL/GenBank/DDBJ whole genome shotgun (WGS) entry which is preliminary data.</text>
</comment>
<evidence type="ECO:0000313" key="5">
    <source>
        <dbReference type="Proteomes" id="UP000824260"/>
    </source>
</evidence>
<dbReference type="Pfam" id="PF03358">
    <property type="entry name" value="FMN_red"/>
    <property type="match status" value="1"/>
</dbReference>
<keyword evidence="2" id="KW-0288">FMN</keyword>
<protein>
    <submittedName>
        <fullName evidence="4">Flavodoxin family protein</fullName>
    </submittedName>
</protein>
<sequence>MKVLLINGSPRRHGNTFQALETVARALQESDVEAEICQLGGKEVRGCQNCGVCSRRKDRRCVLTDGMNDILEKIWAADGLVIGSPTYFSNVSSEVKALIDRAGVVSGANDGLLRGKVGAAVVAARRAGANFAFAAINFLFTKCEMPVASAAYWNMTLAGAPGEAQNDAEGIRTFETLGKNMAFMVRRLRGQ</sequence>
<dbReference type="AlphaFoldDB" id="A0A9D0ZKB4"/>
<reference evidence="4" key="2">
    <citation type="journal article" date="2021" name="PeerJ">
        <title>Extensive microbial diversity within the chicken gut microbiome revealed by metagenomics and culture.</title>
        <authorList>
            <person name="Gilroy R."/>
            <person name="Ravi A."/>
            <person name="Getino M."/>
            <person name="Pursley I."/>
            <person name="Horton D.L."/>
            <person name="Alikhan N.F."/>
            <person name="Baker D."/>
            <person name="Gharbi K."/>
            <person name="Hall N."/>
            <person name="Watson M."/>
            <person name="Adriaenssens E.M."/>
            <person name="Foster-Nyarko E."/>
            <person name="Jarju S."/>
            <person name="Secka A."/>
            <person name="Antonio M."/>
            <person name="Oren A."/>
            <person name="Chaudhuri R.R."/>
            <person name="La Ragione R."/>
            <person name="Hildebrand F."/>
            <person name="Pallen M.J."/>
        </authorList>
    </citation>
    <scope>NUCLEOTIDE SEQUENCE</scope>
    <source>
        <strain evidence="4">ChiSjej6B24-2974</strain>
    </source>
</reference>
<dbReference type="GO" id="GO:0016491">
    <property type="term" value="F:oxidoreductase activity"/>
    <property type="evidence" value="ECO:0007669"/>
    <property type="project" value="InterPro"/>
</dbReference>
<dbReference type="PANTHER" id="PTHR43278">
    <property type="entry name" value="NAD(P)H-DEPENDENT FMN-CONTAINING OXIDOREDUCTASE YWQN-RELATED"/>
    <property type="match status" value="1"/>
</dbReference>
<dbReference type="SUPFAM" id="SSF52218">
    <property type="entry name" value="Flavoproteins"/>
    <property type="match status" value="1"/>
</dbReference>
<name>A0A9D0ZKB4_9FIRM</name>
<evidence type="ECO:0000313" key="4">
    <source>
        <dbReference type="EMBL" id="HIQ81821.1"/>
    </source>
</evidence>
<proteinExistence type="predicted"/>
<dbReference type="InterPro" id="IPR029039">
    <property type="entry name" value="Flavoprotein-like_sf"/>
</dbReference>
<dbReference type="PANTHER" id="PTHR43278:SF4">
    <property type="entry name" value="NAD(P)H-DEPENDENT FMN-CONTAINING OXIDOREDUCTASE YWQN-RELATED"/>
    <property type="match status" value="1"/>
</dbReference>
<dbReference type="InterPro" id="IPR005025">
    <property type="entry name" value="FMN_Rdtase-like_dom"/>
</dbReference>
<gene>
    <name evidence="4" type="ORF">IAA52_01825</name>
</gene>
<keyword evidence="1" id="KW-0285">Flavoprotein</keyword>